<feature type="modified residue" description="N6-(pyridoxal phosphate)lysine" evidence="6">
    <location>
        <position position="302"/>
    </location>
</feature>
<dbReference type="Gene3D" id="3.40.640.10">
    <property type="entry name" value="Type I PLP-dependent aspartate aminotransferase-like (Major domain)"/>
    <property type="match status" value="1"/>
</dbReference>
<sequence length="481" mass="53953">MSNIFFKIKEQEEIANQLDLDLYQRQAYLSKVADFANAYLDDLPQAKAYDKTGADKESFRIDGKPKSMDQILTIFKEQVTEPGIRASSGKHFGYIPGGGIYASSLGDYLAAITNEYAGIGYASPGAVAMENEVLDWLKKLFSFPQTAVGNLTSGGSIANLIALTAARDKYGVKNEKIRNSVIYLTPQTHHCIQKSLRIIGLEDVLIRYVPVDERYRMDTQALEKQIRSDQSEGLSPYLVIGSAGTTDVGAIDPLEEIAQISHRYGLWFHVDGAYGGFFILTSKKDLFKGIEKADSLVIDPHKSLFLPYGIGAVLVKDAKAVLQANLYMANYMQDALTDHLANDPANVSPELTKHFRALRIWLPLQLHGIAPFFANLEEKLLLTTYFRELLLVAGFGVGPEPDLSVSYFWYPYQGDQNAFNRRLLHHIHEDGRVFFSSTLLEDKFVIRMAILSFRTKKETIDQAMEMIQACLEKTKEEFGEQ</sequence>
<dbReference type="PANTHER" id="PTHR11999">
    <property type="entry name" value="GROUP II PYRIDOXAL-5-PHOSPHATE DECARBOXYLASE"/>
    <property type="match status" value="1"/>
</dbReference>
<evidence type="ECO:0000256" key="7">
    <source>
        <dbReference type="RuleBase" id="RU000382"/>
    </source>
</evidence>
<reference evidence="8 9" key="1">
    <citation type="journal article" date="2012" name="J. Bacteriol.">
        <title>Draft Genome Sequence of Cecembia lonarensis Strain LW9T, Isolated from Lonar Lake, a Haloalkaline Lake in India.</title>
        <authorList>
            <person name="Shivaji S."/>
            <person name="Ara S."/>
            <person name="Singh A."/>
            <person name="Pinnaka A.K."/>
        </authorList>
    </citation>
    <scope>NUCLEOTIDE SEQUENCE [LARGE SCALE GENOMIC DNA]</scope>
    <source>
        <strain evidence="8 9">LW9</strain>
    </source>
</reference>
<dbReference type="GO" id="GO:0030170">
    <property type="term" value="F:pyridoxal phosphate binding"/>
    <property type="evidence" value="ECO:0007669"/>
    <property type="project" value="InterPro"/>
</dbReference>
<proteinExistence type="inferred from homology"/>
<keyword evidence="5 7" id="KW-0456">Lyase</keyword>
<dbReference type="GO" id="GO:0033983">
    <property type="term" value="F:diaminobutyrate decarboxylase activity"/>
    <property type="evidence" value="ECO:0007669"/>
    <property type="project" value="UniProtKB-EC"/>
</dbReference>
<keyword evidence="4 6" id="KW-0663">Pyridoxal phosphate</keyword>
<evidence type="ECO:0000313" key="9">
    <source>
        <dbReference type="Proteomes" id="UP000004478"/>
    </source>
</evidence>
<dbReference type="PANTHER" id="PTHR11999:SF70">
    <property type="entry name" value="MIP05841P"/>
    <property type="match status" value="1"/>
</dbReference>
<evidence type="ECO:0000256" key="1">
    <source>
        <dbReference type="ARBA" id="ARBA00001933"/>
    </source>
</evidence>
<dbReference type="GO" id="GO:0019752">
    <property type="term" value="P:carboxylic acid metabolic process"/>
    <property type="evidence" value="ECO:0007669"/>
    <property type="project" value="InterPro"/>
</dbReference>
<dbReference type="Proteomes" id="UP000004478">
    <property type="component" value="Unassembled WGS sequence"/>
</dbReference>
<comment type="cofactor">
    <cofactor evidence="1 6 7">
        <name>pyridoxal 5'-phosphate</name>
        <dbReference type="ChEBI" id="CHEBI:597326"/>
    </cofactor>
</comment>
<dbReference type="InterPro" id="IPR015424">
    <property type="entry name" value="PyrdxlP-dep_Trfase"/>
</dbReference>
<accession>K1L505</accession>
<dbReference type="InterPro" id="IPR002129">
    <property type="entry name" value="PyrdxlP-dep_de-COase"/>
</dbReference>
<evidence type="ECO:0000256" key="6">
    <source>
        <dbReference type="PIRSR" id="PIRSR602129-50"/>
    </source>
</evidence>
<dbReference type="EMBL" id="AMGM01000018">
    <property type="protein sequence ID" value="EKB49821.1"/>
    <property type="molecule type" value="Genomic_DNA"/>
</dbReference>
<protein>
    <submittedName>
        <fullName evidence="8">L-2,4-diaminobutyrate decarboxylase</fullName>
        <ecNumber evidence="8">4.1.1.86</ecNumber>
    </submittedName>
</protein>
<evidence type="ECO:0000256" key="5">
    <source>
        <dbReference type="ARBA" id="ARBA00023239"/>
    </source>
</evidence>
<comment type="similarity">
    <text evidence="2 7">Belongs to the group II decarboxylase family.</text>
</comment>
<name>K1L505_CECL9</name>
<dbReference type="EC" id="4.1.1.86" evidence="8"/>
<dbReference type="OrthoDB" id="9803665at2"/>
<dbReference type="InterPro" id="IPR010977">
    <property type="entry name" value="Aromatic_deC"/>
</dbReference>
<keyword evidence="9" id="KW-1185">Reference proteome</keyword>
<organism evidence="8 9">
    <name type="scientific">Cecembia lonarensis (strain CCUG 58316 / KCTC 22772 / LW9)</name>
    <dbReference type="NCBI Taxonomy" id="1225176"/>
    <lineage>
        <taxon>Bacteria</taxon>
        <taxon>Pseudomonadati</taxon>
        <taxon>Bacteroidota</taxon>
        <taxon>Cytophagia</taxon>
        <taxon>Cytophagales</taxon>
        <taxon>Cyclobacteriaceae</taxon>
        <taxon>Cecembia</taxon>
    </lineage>
</organism>
<dbReference type="PATRIC" id="fig|1225176.3.peg.1712"/>
<dbReference type="Gene3D" id="3.90.1150.10">
    <property type="entry name" value="Aspartate Aminotransferase, domain 1"/>
    <property type="match status" value="1"/>
</dbReference>
<comment type="caution">
    <text evidence="8">The sequence shown here is derived from an EMBL/GenBank/DDBJ whole genome shotgun (WGS) entry which is preliminary data.</text>
</comment>
<gene>
    <name evidence="8" type="primary">ddc_2</name>
    <name evidence="8" type="ORF">B879_01604</name>
</gene>
<dbReference type="GO" id="GO:0006520">
    <property type="term" value="P:amino acid metabolic process"/>
    <property type="evidence" value="ECO:0007669"/>
    <property type="project" value="InterPro"/>
</dbReference>
<dbReference type="RefSeq" id="WP_009184639.1">
    <property type="nucleotide sequence ID" value="NZ_AMGM01000018.1"/>
</dbReference>
<dbReference type="InterPro" id="IPR015422">
    <property type="entry name" value="PyrdxlP-dep_Trfase_small"/>
</dbReference>
<evidence type="ECO:0000313" key="8">
    <source>
        <dbReference type="EMBL" id="EKB49821.1"/>
    </source>
</evidence>
<dbReference type="InterPro" id="IPR015421">
    <property type="entry name" value="PyrdxlP-dep_Trfase_major"/>
</dbReference>
<evidence type="ECO:0000256" key="2">
    <source>
        <dbReference type="ARBA" id="ARBA00009533"/>
    </source>
</evidence>
<keyword evidence="3" id="KW-0210">Decarboxylase</keyword>
<dbReference type="Pfam" id="PF00282">
    <property type="entry name" value="Pyridoxal_deC"/>
    <property type="match status" value="1"/>
</dbReference>
<dbReference type="GO" id="GO:0005737">
    <property type="term" value="C:cytoplasm"/>
    <property type="evidence" value="ECO:0007669"/>
    <property type="project" value="TreeGrafter"/>
</dbReference>
<dbReference type="AlphaFoldDB" id="K1L505"/>
<dbReference type="PRINTS" id="PR00800">
    <property type="entry name" value="YHDCRBOXLASE"/>
</dbReference>
<evidence type="ECO:0000256" key="4">
    <source>
        <dbReference type="ARBA" id="ARBA00022898"/>
    </source>
</evidence>
<dbReference type="SUPFAM" id="SSF53383">
    <property type="entry name" value="PLP-dependent transferases"/>
    <property type="match status" value="1"/>
</dbReference>
<evidence type="ECO:0000256" key="3">
    <source>
        <dbReference type="ARBA" id="ARBA00022793"/>
    </source>
</evidence>